<evidence type="ECO:0008006" key="4">
    <source>
        <dbReference type="Google" id="ProtNLM"/>
    </source>
</evidence>
<feature type="chain" id="PRO_5045680585" description="Outer membrane protein beta-barrel domain-containing protein" evidence="1">
    <location>
        <begin position="19"/>
        <end position="189"/>
    </location>
</feature>
<organism evidence="2 3">
    <name type="scientific">Carboxylicivirga marina</name>
    <dbReference type="NCBI Taxonomy" id="2800988"/>
    <lineage>
        <taxon>Bacteria</taxon>
        <taxon>Pseudomonadati</taxon>
        <taxon>Bacteroidota</taxon>
        <taxon>Bacteroidia</taxon>
        <taxon>Marinilabiliales</taxon>
        <taxon>Marinilabiliaceae</taxon>
        <taxon>Carboxylicivirga</taxon>
    </lineage>
</organism>
<keyword evidence="1" id="KW-0732">Signal</keyword>
<dbReference type="EMBL" id="JAENRR010000005">
    <property type="protein sequence ID" value="MBK3516331.1"/>
    <property type="molecule type" value="Genomic_DNA"/>
</dbReference>
<evidence type="ECO:0000313" key="3">
    <source>
        <dbReference type="Proteomes" id="UP000605676"/>
    </source>
</evidence>
<evidence type="ECO:0000313" key="2">
    <source>
        <dbReference type="EMBL" id="MBK3516331.1"/>
    </source>
</evidence>
<reference evidence="2 3" key="1">
    <citation type="submission" date="2021-01" db="EMBL/GenBank/DDBJ databases">
        <title>Carboxyliciviraga sp.nov., isolated from coastal sediments.</title>
        <authorList>
            <person name="Lu D."/>
            <person name="Zhang T."/>
        </authorList>
    </citation>
    <scope>NUCLEOTIDE SEQUENCE [LARGE SCALE GENOMIC DNA]</scope>
    <source>
        <strain evidence="2 3">N1Y132</strain>
    </source>
</reference>
<dbReference type="RefSeq" id="WP_200463562.1">
    <property type="nucleotide sequence ID" value="NZ_JAENRR010000005.1"/>
</dbReference>
<evidence type="ECO:0000256" key="1">
    <source>
        <dbReference type="SAM" id="SignalP"/>
    </source>
</evidence>
<sequence length="189" mass="21796">MKQILLLFLWLIPMLALTQNEAIEAPVKSKGYYNYTSIGSLIGSKNDLKTYITSIIMEHNYQFNKHFSTGIVTGVEWFDVTVMPIGPNVKVLFPGEKQSSFYWGASGGYAIALEDMDFGNYEIIDTKGGTFFNSEIGYVFPTKQHFNLFIAIGYRYHEFAFVRSDWRLNEVERKTSYNRFSIRLGVRVF</sequence>
<proteinExistence type="predicted"/>
<protein>
    <recommendedName>
        <fullName evidence="4">Outer membrane protein beta-barrel domain-containing protein</fullName>
    </recommendedName>
</protein>
<comment type="caution">
    <text evidence="2">The sequence shown here is derived from an EMBL/GenBank/DDBJ whole genome shotgun (WGS) entry which is preliminary data.</text>
</comment>
<keyword evidence="3" id="KW-1185">Reference proteome</keyword>
<feature type="signal peptide" evidence="1">
    <location>
        <begin position="1"/>
        <end position="18"/>
    </location>
</feature>
<dbReference type="Proteomes" id="UP000605676">
    <property type="component" value="Unassembled WGS sequence"/>
</dbReference>
<name>A0ABS1HFF1_9BACT</name>
<accession>A0ABS1HFF1</accession>
<gene>
    <name evidence="2" type="ORF">JIV24_03190</name>
</gene>